<dbReference type="Pfam" id="PF14399">
    <property type="entry name" value="BtrH_N"/>
    <property type="match status" value="1"/>
</dbReference>
<evidence type="ECO:0000313" key="3">
    <source>
        <dbReference type="EMBL" id="PTQ86761.1"/>
    </source>
</evidence>
<dbReference type="AlphaFoldDB" id="A0A2T5ISF6"/>
<evidence type="ECO:0000259" key="2">
    <source>
        <dbReference type="Pfam" id="PF16169"/>
    </source>
</evidence>
<dbReference type="InterPro" id="IPR026935">
    <property type="entry name" value="BtrH_N"/>
</dbReference>
<evidence type="ECO:0000313" key="4">
    <source>
        <dbReference type="Proteomes" id="UP000244223"/>
    </source>
</evidence>
<dbReference type="RefSeq" id="WP_107867017.1">
    <property type="nucleotide sequence ID" value="NZ_QAON01000030.1"/>
</dbReference>
<dbReference type="Proteomes" id="UP000244223">
    <property type="component" value="Unassembled WGS sequence"/>
</dbReference>
<gene>
    <name evidence="3" type="ORF">C8N29_1306</name>
</gene>
<dbReference type="InterPro" id="IPR032369">
    <property type="entry name" value="DUF4872"/>
</dbReference>
<feature type="domain" description="DUF4872" evidence="2">
    <location>
        <begin position="160"/>
        <end position="325"/>
    </location>
</feature>
<protein>
    <submittedName>
        <fullName evidence="3">Butirosin biosynthesis protein H-like</fullName>
    </submittedName>
</protein>
<evidence type="ECO:0000259" key="1">
    <source>
        <dbReference type="Pfam" id="PF14399"/>
    </source>
</evidence>
<accession>A0A2T5ISF6</accession>
<dbReference type="OrthoDB" id="4075615at2"/>
<keyword evidence="4" id="KW-1185">Reference proteome</keyword>
<reference evidence="3 4" key="1">
    <citation type="submission" date="2018-04" db="EMBL/GenBank/DDBJ databases">
        <title>Genomic Encyclopedia of Archaeal and Bacterial Type Strains, Phase II (KMG-II): from individual species to whole genera.</title>
        <authorList>
            <person name="Goeker M."/>
        </authorList>
    </citation>
    <scope>NUCLEOTIDE SEQUENCE [LARGE SCALE GENOMIC DNA]</scope>
    <source>
        <strain evidence="3 4">DSM 5822</strain>
    </source>
</reference>
<comment type="caution">
    <text evidence="3">The sequence shown here is derived from an EMBL/GenBank/DDBJ whole genome shotgun (WGS) entry which is preliminary data.</text>
</comment>
<organism evidence="3 4">
    <name type="scientific">Agitococcus lubricus</name>
    <dbReference type="NCBI Taxonomy" id="1077255"/>
    <lineage>
        <taxon>Bacteria</taxon>
        <taxon>Pseudomonadati</taxon>
        <taxon>Pseudomonadota</taxon>
        <taxon>Gammaproteobacteria</taxon>
        <taxon>Moraxellales</taxon>
        <taxon>Moraxellaceae</taxon>
        <taxon>Agitococcus</taxon>
    </lineage>
</organism>
<dbReference type="EMBL" id="QAON01000030">
    <property type="protein sequence ID" value="PTQ86761.1"/>
    <property type="molecule type" value="Genomic_DNA"/>
</dbReference>
<sequence>MNQPNDIFTPPSVPHIAGRHCGSSAIRDLMDFHGITLSEAMCFGLGSGLGITYLELPNTQTPFIVHVRSMGYEAEFFARIGVPFAWTEFDTPQAASASLEQHLAAHRPALLLTDIYYLPYFASKTHFPGHAIVAWQMASTGDIWVTDTERPTALTVTAHALEQARFSTSPPFVHYGSQFAPASLQTTITPEMLTAAIHANAYTLQDESNPLNGLTALDTWISDLPRWQSTGDWRWTTRFAYQVIEKRGTGGGGFRTMYAEFLSEAARYVPRIEDCRLPILMQACAQAWCDLAMLLKAASEASEFPMDALAECIRSVKATEQQYVSAALRL</sequence>
<proteinExistence type="predicted"/>
<name>A0A2T5ISF6_9GAMM</name>
<feature type="domain" description="Butirosin biosynthesis protein H N-terminal" evidence="1">
    <location>
        <begin position="20"/>
        <end position="148"/>
    </location>
</feature>
<dbReference type="Pfam" id="PF16169">
    <property type="entry name" value="DUF4872"/>
    <property type="match status" value="1"/>
</dbReference>